<keyword evidence="4" id="KW-1133">Transmembrane helix</keyword>
<evidence type="ECO:0000256" key="1">
    <source>
        <dbReference type="ARBA" id="ARBA00004196"/>
    </source>
</evidence>
<keyword evidence="4" id="KW-0472">Membrane</keyword>
<keyword evidence="6" id="KW-1185">Reference proteome</keyword>
<evidence type="ECO:0000313" key="6">
    <source>
        <dbReference type="Proteomes" id="UP001320148"/>
    </source>
</evidence>
<name>A0ABM7PHD4_9BACT</name>
<dbReference type="Gene3D" id="2.40.30.170">
    <property type="match status" value="1"/>
</dbReference>
<comment type="subcellular location">
    <subcellularLocation>
        <location evidence="1">Cell envelope</location>
    </subcellularLocation>
</comment>
<accession>A0ABM7PHD4</accession>
<organism evidence="5 6">
    <name type="scientific">Desulfoluna limicola</name>
    <dbReference type="NCBI Taxonomy" id="2810562"/>
    <lineage>
        <taxon>Bacteria</taxon>
        <taxon>Pseudomonadati</taxon>
        <taxon>Thermodesulfobacteriota</taxon>
        <taxon>Desulfobacteria</taxon>
        <taxon>Desulfobacterales</taxon>
        <taxon>Desulfolunaceae</taxon>
        <taxon>Desulfoluna</taxon>
    </lineage>
</organism>
<keyword evidence="2" id="KW-0175">Coiled coil</keyword>
<feature type="transmembrane region" description="Helical" evidence="4">
    <location>
        <begin position="32"/>
        <end position="53"/>
    </location>
</feature>
<protein>
    <submittedName>
        <fullName evidence="5">Uncharacterized protein</fullName>
    </submittedName>
</protein>
<dbReference type="PRINTS" id="PR01490">
    <property type="entry name" value="RTXTOXIND"/>
</dbReference>
<evidence type="ECO:0000256" key="3">
    <source>
        <dbReference type="SAM" id="MobiDB-lite"/>
    </source>
</evidence>
<dbReference type="Gene3D" id="2.40.50.100">
    <property type="match status" value="1"/>
</dbReference>
<sequence>MKISFRNGAKSQQPVTPAQTEMKEFQRRKTPVFKTGATVFVGLAILIAGVALYKRNTLYTYGIVSGNTAEVTAGFPTEIQTLLVSKGDVVKKGDVLFTQLSIEGEAQIRAAEVNLQTKMAEYDLITNATAPAEGVAYIDPLANERELLRLKQQGTAITRERLQSEARYEQSRLNTLYEAKNERYKNLRKLYELDAATLSQVRAAETEKKLRYNDYVLARDHYRQVLKANRIAEAEVQKEARKLESILMRDSIKTKTDYQTLLSEIETARSQLDQLQKRYGSATYTAPFDAIITDVTVTQGSVLNTGESILTSASLSHLWVDVYVEAEKAPLFTEDKEIRLYGGATRKSIPGKLSAKGQVQLRVPQLLSDKMPGISSAVYFNVMFENTGHMLPGNIVKVVVK</sequence>
<evidence type="ECO:0000313" key="5">
    <source>
        <dbReference type="EMBL" id="BCS96989.1"/>
    </source>
</evidence>
<dbReference type="PANTHER" id="PTHR32347">
    <property type="entry name" value="EFFLUX SYSTEM COMPONENT YKNX-RELATED"/>
    <property type="match status" value="1"/>
</dbReference>
<feature type="compositionally biased region" description="Polar residues" evidence="3">
    <location>
        <begin position="9"/>
        <end position="19"/>
    </location>
</feature>
<gene>
    <name evidence="5" type="ORF">DSLASN_26210</name>
</gene>
<keyword evidence="4" id="KW-0812">Transmembrane</keyword>
<evidence type="ECO:0000256" key="2">
    <source>
        <dbReference type="ARBA" id="ARBA00023054"/>
    </source>
</evidence>
<evidence type="ECO:0000256" key="4">
    <source>
        <dbReference type="SAM" id="Phobius"/>
    </source>
</evidence>
<dbReference type="EMBL" id="AP024488">
    <property type="protein sequence ID" value="BCS96989.1"/>
    <property type="molecule type" value="Genomic_DNA"/>
</dbReference>
<feature type="region of interest" description="Disordered" evidence="3">
    <location>
        <begin position="1"/>
        <end position="23"/>
    </location>
</feature>
<dbReference type="RefSeq" id="WP_236888423.1">
    <property type="nucleotide sequence ID" value="NZ_AP024488.1"/>
</dbReference>
<dbReference type="SUPFAM" id="SSF111369">
    <property type="entry name" value="HlyD-like secretion proteins"/>
    <property type="match status" value="1"/>
</dbReference>
<dbReference type="PANTHER" id="PTHR32347:SF23">
    <property type="entry name" value="BLL5650 PROTEIN"/>
    <property type="match status" value="1"/>
</dbReference>
<proteinExistence type="predicted"/>
<dbReference type="Proteomes" id="UP001320148">
    <property type="component" value="Chromosome"/>
</dbReference>
<reference evidence="5 6" key="1">
    <citation type="submission" date="2021-02" db="EMBL/GenBank/DDBJ databases">
        <title>Complete genome of Desulfoluna sp. strain ASN36.</title>
        <authorList>
            <person name="Takahashi A."/>
            <person name="Kojima H."/>
            <person name="Fukui M."/>
        </authorList>
    </citation>
    <scope>NUCLEOTIDE SEQUENCE [LARGE SCALE GENOMIC DNA]</scope>
    <source>
        <strain evidence="5 6">ASN36</strain>
    </source>
</reference>
<dbReference type="Gene3D" id="1.10.287.470">
    <property type="entry name" value="Helix hairpin bin"/>
    <property type="match status" value="1"/>
</dbReference>
<dbReference type="InterPro" id="IPR050465">
    <property type="entry name" value="UPF0194_transport"/>
</dbReference>